<dbReference type="PROSITE" id="PS51196">
    <property type="entry name" value="SECA_MOTOR_DEAD"/>
    <property type="match status" value="1"/>
</dbReference>
<evidence type="ECO:0000256" key="7">
    <source>
        <dbReference type="ARBA" id="ARBA00022967"/>
    </source>
</evidence>
<dbReference type="GO" id="GO:0005829">
    <property type="term" value="C:cytosol"/>
    <property type="evidence" value="ECO:0007669"/>
    <property type="project" value="TreeGrafter"/>
</dbReference>
<dbReference type="SMART" id="SM00958">
    <property type="entry name" value="SecA_PP_bind"/>
    <property type="match status" value="1"/>
</dbReference>
<dbReference type="GO" id="GO:0006605">
    <property type="term" value="P:protein targeting"/>
    <property type="evidence" value="ECO:0007669"/>
    <property type="project" value="InterPro"/>
</dbReference>
<keyword evidence="3" id="KW-0963">Cytoplasm</keyword>
<accession>A0A382A5V9</accession>
<protein>
    <submittedName>
        <fullName evidence="12">Uncharacterized protein</fullName>
    </submittedName>
</protein>
<dbReference type="GO" id="GO:0006886">
    <property type="term" value="P:intracellular protein transport"/>
    <property type="evidence" value="ECO:0007669"/>
    <property type="project" value="InterPro"/>
</dbReference>
<name>A0A382A5V9_9ZZZZ</name>
<keyword evidence="2" id="KW-1003">Cell membrane</keyword>
<dbReference type="Gene3D" id="3.40.50.300">
    <property type="entry name" value="P-loop containing nucleotide triphosphate hydrolases"/>
    <property type="match status" value="1"/>
</dbReference>
<evidence type="ECO:0000256" key="8">
    <source>
        <dbReference type="ARBA" id="ARBA00023010"/>
    </source>
</evidence>
<dbReference type="InterPro" id="IPR011130">
    <property type="entry name" value="SecA_preprotein_X-link_dom"/>
</dbReference>
<dbReference type="GO" id="GO:0031522">
    <property type="term" value="C:cell envelope Sec protein transport complex"/>
    <property type="evidence" value="ECO:0007669"/>
    <property type="project" value="TreeGrafter"/>
</dbReference>
<dbReference type="AlphaFoldDB" id="A0A382A5V9"/>
<keyword evidence="6" id="KW-0813">Transport</keyword>
<comment type="subcellular location">
    <subcellularLocation>
        <location evidence="1">Cell membrane</location>
        <topology evidence="1">Peripheral membrane protein</topology>
        <orientation evidence="1">Cytoplasmic side</orientation>
    </subcellularLocation>
</comment>
<evidence type="ECO:0000259" key="11">
    <source>
        <dbReference type="PROSITE" id="PS51196"/>
    </source>
</evidence>
<keyword evidence="7" id="KW-1278">Translocase</keyword>
<dbReference type="PRINTS" id="PR00906">
    <property type="entry name" value="SECA"/>
</dbReference>
<organism evidence="12">
    <name type="scientific">marine metagenome</name>
    <dbReference type="NCBI Taxonomy" id="408172"/>
    <lineage>
        <taxon>unclassified sequences</taxon>
        <taxon>metagenomes</taxon>
        <taxon>ecological metagenomes</taxon>
    </lineage>
</organism>
<dbReference type="EMBL" id="UINC01024039">
    <property type="protein sequence ID" value="SVA96920.1"/>
    <property type="molecule type" value="Genomic_DNA"/>
</dbReference>
<dbReference type="Pfam" id="PF07517">
    <property type="entry name" value="SecA_DEAD"/>
    <property type="match status" value="1"/>
</dbReference>
<dbReference type="SUPFAM" id="SSF52540">
    <property type="entry name" value="P-loop containing nucleoside triphosphate hydrolases"/>
    <property type="match status" value="1"/>
</dbReference>
<keyword evidence="8" id="KW-0811">Translocation</keyword>
<dbReference type="InterPro" id="IPR014018">
    <property type="entry name" value="SecA_motor_DEAD"/>
</dbReference>
<dbReference type="InterPro" id="IPR036670">
    <property type="entry name" value="SecA_X-link_sf"/>
</dbReference>
<dbReference type="FunFam" id="3.90.1440.10:FF:000001">
    <property type="entry name" value="Preprotein translocase subunit SecA"/>
    <property type="match status" value="1"/>
</dbReference>
<dbReference type="InterPro" id="IPR000185">
    <property type="entry name" value="SecA"/>
</dbReference>
<dbReference type="PROSITE" id="PS51192">
    <property type="entry name" value="HELICASE_ATP_BIND_1"/>
    <property type="match status" value="1"/>
</dbReference>
<dbReference type="Pfam" id="PF01043">
    <property type="entry name" value="SecA_PP_bind"/>
    <property type="match status" value="1"/>
</dbReference>
<evidence type="ECO:0000313" key="12">
    <source>
        <dbReference type="EMBL" id="SVA96920.1"/>
    </source>
</evidence>
<feature type="non-terminal residue" evidence="12">
    <location>
        <position position="1"/>
    </location>
</feature>
<dbReference type="InterPro" id="IPR027417">
    <property type="entry name" value="P-loop_NTPase"/>
</dbReference>
<proteinExistence type="predicted"/>
<evidence type="ECO:0000256" key="9">
    <source>
        <dbReference type="ARBA" id="ARBA00023136"/>
    </source>
</evidence>
<evidence type="ECO:0000256" key="4">
    <source>
        <dbReference type="ARBA" id="ARBA00022741"/>
    </source>
</evidence>
<gene>
    <name evidence="12" type="ORF">METZ01_LOCUS149774</name>
</gene>
<dbReference type="CDD" id="cd17928">
    <property type="entry name" value="DEXDc_SecA"/>
    <property type="match status" value="1"/>
</dbReference>
<keyword evidence="5" id="KW-0067">ATP-binding</keyword>
<dbReference type="GO" id="GO:0017038">
    <property type="term" value="P:protein import"/>
    <property type="evidence" value="ECO:0007669"/>
    <property type="project" value="InterPro"/>
</dbReference>
<evidence type="ECO:0000256" key="1">
    <source>
        <dbReference type="ARBA" id="ARBA00004413"/>
    </source>
</evidence>
<evidence type="ECO:0000256" key="3">
    <source>
        <dbReference type="ARBA" id="ARBA00022490"/>
    </source>
</evidence>
<dbReference type="InterPro" id="IPR014001">
    <property type="entry name" value="Helicase_ATP-bd"/>
</dbReference>
<keyword evidence="6" id="KW-0653">Protein transport</keyword>
<dbReference type="GO" id="GO:0005886">
    <property type="term" value="C:plasma membrane"/>
    <property type="evidence" value="ECO:0007669"/>
    <property type="project" value="UniProtKB-SubCell"/>
</dbReference>
<dbReference type="SMART" id="SM00957">
    <property type="entry name" value="SecA_DEAD"/>
    <property type="match status" value="1"/>
</dbReference>
<reference evidence="12" key="1">
    <citation type="submission" date="2018-05" db="EMBL/GenBank/DDBJ databases">
        <authorList>
            <person name="Lanie J.A."/>
            <person name="Ng W.-L."/>
            <person name="Kazmierczak K.M."/>
            <person name="Andrzejewski T.M."/>
            <person name="Davidsen T.M."/>
            <person name="Wayne K.J."/>
            <person name="Tettelin H."/>
            <person name="Glass J.I."/>
            <person name="Rusch D."/>
            <person name="Podicherti R."/>
            <person name="Tsui H.-C.T."/>
            <person name="Winkler M.E."/>
        </authorList>
    </citation>
    <scope>NUCLEOTIDE SEQUENCE</scope>
</reference>
<keyword evidence="9" id="KW-0472">Membrane</keyword>
<dbReference type="SUPFAM" id="SSF81767">
    <property type="entry name" value="Pre-protein crosslinking domain of SecA"/>
    <property type="match status" value="1"/>
</dbReference>
<dbReference type="Gene3D" id="3.90.1440.10">
    <property type="entry name" value="SecA, preprotein cross-linking domain"/>
    <property type="match status" value="1"/>
</dbReference>
<dbReference type="PANTHER" id="PTHR30612:SF0">
    <property type="entry name" value="CHLOROPLAST PROTEIN-TRANSPORTING ATPASE"/>
    <property type="match status" value="1"/>
</dbReference>
<feature type="non-terminal residue" evidence="12">
    <location>
        <position position="405"/>
    </location>
</feature>
<keyword evidence="4" id="KW-0547">Nucleotide-binding</keyword>
<dbReference type="PANTHER" id="PTHR30612">
    <property type="entry name" value="SECA INNER MEMBRANE COMPONENT OF SEC PROTEIN SECRETION SYSTEM"/>
    <property type="match status" value="1"/>
</dbReference>
<dbReference type="GO" id="GO:0043952">
    <property type="term" value="P:protein transport by the Sec complex"/>
    <property type="evidence" value="ECO:0007669"/>
    <property type="project" value="TreeGrafter"/>
</dbReference>
<evidence type="ECO:0000256" key="6">
    <source>
        <dbReference type="ARBA" id="ARBA00022927"/>
    </source>
</evidence>
<sequence length="405" mass="45626">VFQKVLTKFFGSKEDRDFKSFQPLVEQINQLETETHDLSDAQLKSQTPNFRQQLENGASLDDLLPKAFAVVREAAVRTLGQRHFDVQLIGGIALHQGNIAEMKTGEGKTLTSTLAVYLNALLGKGVHLATVNDYLAERDAEWMGQIYNFLGLSVGLTLSGMSHEEKRLGYKSDITYGVHSEFGFDYLWDNKARYLEGKVQHNHSFAIIDEVDSVLIDEARVPLIIAEPHGEPVELYQKIRRAIAKLQLNNHYEIDEKGSKRGTVMLTDPGVDEIQKLLGVEDLYSADNMDTIHHINQALTAHALYKRDIDYVVKDGEVIIVDEFTGRMQEGRRYSEGLHQALEAKENVRIAQESQTGARISYQNYFRMYDKLSGMTGTAATEALEFGQIYSLDVVVVPTNRPMAR</sequence>
<feature type="domain" description="SecA family profile" evidence="11">
    <location>
        <begin position="3"/>
        <end position="405"/>
    </location>
</feature>
<dbReference type="GO" id="GO:0005524">
    <property type="term" value="F:ATP binding"/>
    <property type="evidence" value="ECO:0007669"/>
    <property type="project" value="UniProtKB-KW"/>
</dbReference>
<evidence type="ECO:0000259" key="10">
    <source>
        <dbReference type="PROSITE" id="PS51192"/>
    </source>
</evidence>
<evidence type="ECO:0000256" key="2">
    <source>
        <dbReference type="ARBA" id="ARBA00022475"/>
    </source>
</evidence>
<dbReference type="InterPro" id="IPR011115">
    <property type="entry name" value="SecA_DEAD"/>
</dbReference>
<feature type="domain" description="Helicase ATP-binding" evidence="10">
    <location>
        <begin position="89"/>
        <end position="246"/>
    </location>
</feature>
<evidence type="ECO:0000256" key="5">
    <source>
        <dbReference type="ARBA" id="ARBA00022840"/>
    </source>
</evidence>